<dbReference type="GO" id="GO:0008168">
    <property type="term" value="F:methyltransferase activity"/>
    <property type="evidence" value="ECO:0007669"/>
    <property type="project" value="UniProtKB-KW"/>
</dbReference>
<evidence type="ECO:0000256" key="1">
    <source>
        <dbReference type="ARBA" id="ARBA00011900"/>
    </source>
</evidence>
<organism evidence="9 10">
    <name type="scientific">Candidatus Magnetobacterium casense</name>
    <dbReference type="NCBI Taxonomy" id="1455061"/>
    <lineage>
        <taxon>Bacteria</taxon>
        <taxon>Pseudomonadati</taxon>
        <taxon>Nitrospirota</taxon>
        <taxon>Thermodesulfovibrionia</taxon>
        <taxon>Thermodesulfovibrionales</taxon>
        <taxon>Candidatus Magnetobacteriaceae</taxon>
        <taxon>Candidatus Magnetobacterium</taxon>
    </lineage>
</organism>
<evidence type="ECO:0000256" key="3">
    <source>
        <dbReference type="ARBA" id="ARBA00022679"/>
    </source>
</evidence>
<evidence type="ECO:0000313" key="10">
    <source>
        <dbReference type="Proteomes" id="UP001196980"/>
    </source>
</evidence>
<reference evidence="9 10" key="1">
    <citation type="journal article" date="2020" name="J Geophys Res Biogeosci">
        <title>Magnetotaxis as an Adaptation to Enable Bacterial Shuttling of Microbial Sulfur and Sulfur Cycling Across Aquatic Oxic#Anoxic Interfaces.</title>
        <authorList>
            <person name="Li J."/>
            <person name="Liu P."/>
            <person name="Wang J."/>
            <person name="Roberts A.P."/>
            <person name="Pan Y."/>
        </authorList>
    </citation>
    <scope>NUCLEOTIDE SEQUENCE [LARGE SCALE GENOMIC DNA]</scope>
    <source>
        <strain evidence="9 10">MYR-1_YQ</strain>
    </source>
</reference>
<dbReference type="Pfam" id="PF07669">
    <property type="entry name" value="Eco57I"/>
    <property type="match status" value="1"/>
</dbReference>
<dbReference type="EC" id="2.1.1.72" evidence="1"/>
<keyword evidence="10" id="KW-1185">Reference proteome</keyword>
<evidence type="ECO:0000256" key="5">
    <source>
        <dbReference type="ARBA" id="ARBA00022747"/>
    </source>
</evidence>
<evidence type="ECO:0000256" key="2">
    <source>
        <dbReference type="ARBA" id="ARBA00022603"/>
    </source>
</evidence>
<dbReference type="EMBL" id="JABXWD010000001">
    <property type="protein sequence ID" value="MBV6339974.1"/>
    <property type="molecule type" value="Genomic_DNA"/>
</dbReference>
<comment type="catalytic activity">
    <reaction evidence="7">
        <text>a 2'-deoxyadenosine in DNA + S-adenosyl-L-methionine = an N(6)-methyl-2'-deoxyadenosine in DNA + S-adenosyl-L-homocysteine + H(+)</text>
        <dbReference type="Rhea" id="RHEA:15197"/>
        <dbReference type="Rhea" id="RHEA-COMP:12418"/>
        <dbReference type="Rhea" id="RHEA-COMP:12419"/>
        <dbReference type="ChEBI" id="CHEBI:15378"/>
        <dbReference type="ChEBI" id="CHEBI:57856"/>
        <dbReference type="ChEBI" id="CHEBI:59789"/>
        <dbReference type="ChEBI" id="CHEBI:90615"/>
        <dbReference type="ChEBI" id="CHEBI:90616"/>
        <dbReference type="EC" id="2.1.1.72"/>
    </reaction>
</comment>
<dbReference type="CDD" id="cd02440">
    <property type="entry name" value="AdoMet_MTases"/>
    <property type="match status" value="1"/>
</dbReference>
<evidence type="ECO:0000256" key="6">
    <source>
        <dbReference type="ARBA" id="ARBA00023125"/>
    </source>
</evidence>
<keyword evidence="6" id="KW-0238">DNA-binding</keyword>
<dbReference type="Proteomes" id="UP001196980">
    <property type="component" value="Unassembled WGS sequence"/>
</dbReference>
<keyword evidence="3" id="KW-0808">Transferase</keyword>
<evidence type="ECO:0000256" key="7">
    <source>
        <dbReference type="ARBA" id="ARBA00047942"/>
    </source>
</evidence>
<evidence type="ECO:0000313" key="9">
    <source>
        <dbReference type="EMBL" id="MBV6339974.1"/>
    </source>
</evidence>
<evidence type="ECO:0000259" key="8">
    <source>
        <dbReference type="Pfam" id="PF07669"/>
    </source>
</evidence>
<dbReference type="InterPro" id="IPR002052">
    <property type="entry name" value="DNA_methylase_N6_adenine_CS"/>
</dbReference>
<dbReference type="InterPro" id="IPR011639">
    <property type="entry name" value="MethylTrfase_TaqI-like_dom"/>
</dbReference>
<keyword evidence="5" id="KW-0680">Restriction system</keyword>
<dbReference type="GO" id="GO:0032259">
    <property type="term" value="P:methylation"/>
    <property type="evidence" value="ECO:0007669"/>
    <property type="project" value="UniProtKB-KW"/>
</dbReference>
<keyword evidence="2 9" id="KW-0489">Methyltransferase</keyword>
<name>A0ABS6RTN2_9BACT</name>
<dbReference type="PANTHER" id="PTHR33841:SF6">
    <property type="entry name" value="TYPE II METHYLTRANSFERASE M.HINDII"/>
    <property type="match status" value="1"/>
</dbReference>
<gene>
    <name evidence="9" type="ORF">HWQ67_00085</name>
</gene>
<dbReference type="PROSITE" id="PS00092">
    <property type="entry name" value="N6_MTASE"/>
    <property type="match status" value="1"/>
</dbReference>
<proteinExistence type="predicted"/>
<protein>
    <recommendedName>
        <fullName evidence="1">site-specific DNA-methyltransferase (adenine-specific)</fullName>
        <ecNumber evidence="1">2.1.1.72</ecNumber>
    </recommendedName>
</protein>
<dbReference type="RefSeq" id="WP_218250594.1">
    <property type="nucleotide sequence ID" value="NZ_JABXWD010000001.1"/>
</dbReference>
<evidence type="ECO:0000256" key="4">
    <source>
        <dbReference type="ARBA" id="ARBA00022691"/>
    </source>
</evidence>
<dbReference type="PANTHER" id="PTHR33841">
    <property type="entry name" value="DNA METHYLTRANSFERASE YEEA-RELATED"/>
    <property type="match status" value="1"/>
</dbReference>
<comment type="caution">
    <text evidence="9">The sequence shown here is derived from an EMBL/GenBank/DDBJ whole genome shotgun (WGS) entry which is preliminary data.</text>
</comment>
<keyword evidence="4" id="KW-0949">S-adenosyl-L-methionine</keyword>
<dbReference type="InterPro" id="IPR050953">
    <property type="entry name" value="N4_N6_ade-DNA_methylase"/>
</dbReference>
<accession>A0ABS6RTN2</accession>
<feature type="domain" description="Type II methyltransferase M.TaqI-like" evidence="8">
    <location>
        <begin position="111"/>
        <end position="240"/>
    </location>
</feature>
<sequence length="536" mass="61526">MMLDPIDNETPSAYVDRIGQLYISLTTMQQRKSLAQFFTPLEVASFMAELYQPYKKNVSILDPGAGAGILGCALCQHIADSSYKTEAIELTTYESDASLIPYLEKSLQYTKLWLNEKNIRLSYKIRAEDFILGNAKRINKIKTLFDEQEDKNSKYDIVISNPPYFKIPRTDIRAKIAEFIVHGQPNIYAIFMAISACLVEQEGELIFITPRSYAAGSYFRLFREQFFSDVRPVFIHLFGSRRETFGRDNVLQENVIIKVKRKKTTSDDIREGTVIISFSHGISDLKKSTQHQLPLTEVIDLKNKNKILRIPISVREKKVISIVNSWKGSLHTYGMEISTGPVVPFRATSYITDNVEVNTPCVPLLWMQHVKAMSVQWPIDIKKKQHIRLCDKSMNLLLLNKNYVLIRRFSAKEEQRRLTAAPFIAERFNIDFIGIENHLNYIYIPDSELSLEEAYGLSVIYNSSLLNIFFSTFNGNTQVSATELRGMPLPSLETIRKIGRYIMDTHVATYCIDTLINMFFNIEITTPLIENMITHV</sequence>